<evidence type="ECO:0000313" key="1">
    <source>
        <dbReference type="EMBL" id="GFX92017.1"/>
    </source>
</evidence>
<accession>A0A8X6RG98</accession>
<protein>
    <submittedName>
        <fullName evidence="1">Uncharacterized protein</fullName>
    </submittedName>
</protein>
<reference evidence="1" key="1">
    <citation type="submission" date="2020-08" db="EMBL/GenBank/DDBJ databases">
        <title>Multicomponent nature underlies the extraordinary mechanical properties of spider dragline silk.</title>
        <authorList>
            <person name="Kono N."/>
            <person name="Nakamura H."/>
            <person name="Mori M."/>
            <person name="Yoshida Y."/>
            <person name="Ohtoshi R."/>
            <person name="Malay A.D."/>
            <person name="Moran D.A.P."/>
            <person name="Tomita M."/>
            <person name="Numata K."/>
            <person name="Arakawa K."/>
        </authorList>
    </citation>
    <scope>NUCLEOTIDE SEQUENCE</scope>
</reference>
<keyword evidence="2" id="KW-1185">Reference proteome</keyword>
<organism evidence="1 2">
    <name type="scientific">Trichonephila clavipes</name>
    <name type="common">Golden silk orbweaver</name>
    <name type="synonym">Nephila clavipes</name>
    <dbReference type="NCBI Taxonomy" id="2585209"/>
    <lineage>
        <taxon>Eukaryota</taxon>
        <taxon>Metazoa</taxon>
        <taxon>Ecdysozoa</taxon>
        <taxon>Arthropoda</taxon>
        <taxon>Chelicerata</taxon>
        <taxon>Arachnida</taxon>
        <taxon>Araneae</taxon>
        <taxon>Araneomorphae</taxon>
        <taxon>Entelegynae</taxon>
        <taxon>Araneoidea</taxon>
        <taxon>Nephilidae</taxon>
        <taxon>Trichonephila</taxon>
    </lineage>
</organism>
<evidence type="ECO:0000313" key="2">
    <source>
        <dbReference type="Proteomes" id="UP000887159"/>
    </source>
</evidence>
<proteinExistence type="predicted"/>
<name>A0A8X6RG98_TRICX</name>
<dbReference type="Proteomes" id="UP000887159">
    <property type="component" value="Unassembled WGS sequence"/>
</dbReference>
<dbReference type="AlphaFoldDB" id="A0A8X6RG98"/>
<comment type="caution">
    <text evidence="1">The sequence shown here is derived from an EMBL/GenBank/DDBJ whole genome shotgun (WGS) entry which is preliminary data.</text>
</comment>
<dbReference type="EMBL" id="BMAU01021139">
    <property type="protein sequence ID" value="GFX92017.1"/>
    <property type="molecule type" value="Genomic_DNA"/>
</dbReference>
<sequence>MIQIAIITNRDVLRSKPTGPKATTLVKTLSRSRLGLRLGMPTKPSLRLKVLLFRRNVYLEIATEKETPTNRSILQWLHQFKKTNSLCKKKSSGRPSVSEEVVETVRQSFIRSPRECTRVAARELEIPKK</sequence>
<gene>
    <name evidence="1" type="ORF">TNCV_5004811</name>
</gene>